<reference evidence="2" key="1">
    <citation type="submission" date="2020-03" db="EMBL/GenBank/DDBJ databases">
        <title>Hybrid Assembly of Korean Phytophthora infestans isolates.</title>
        <authorList>
            <person name="Prokchorchik M."/>
            <person name="Lee Y."/>
            <person name="Seo J."/>
            <person name="Cho J.-H."/>
            <person name="Park Y.-E."/>
            <person name="Jang D.-C."/>
            <person name="Im J.-S."/>
            <person name="Choi J.-G."/>
            <person name="Park H.-J."/>
            <person name="Lee G.-B."/>
            <person name="Lee Y.-G."/>
            <person name="Hong S.-Y."/>
            <person name="Cho K."/>
            <person name="Sohn K.H."/>
        </authorList>
    </citation>
    <scope>NUCLEOTIDE SEQUENCE</scope>
    <source>
        <strain evidence="2">KR_2_A2</strain>
    </source>
</reference>
<dbReference type="Proteomes" id="UP000704712">
    <property type="component" value="Unassembled WGS sequence"/>
</dbReference>
<gene>
    <name evidence="2" type="ORF">GN958_ATG04894</name>
</gene>
<dbReference type="EMBL" id="JAACNO010000673">
    <property type="protein sequence ID" value="KAF4145940.1"/>
    <property type="molecule type" value="Genomic_DNA"/>
</dbReference>
<evidence type="ECO:0000313" key="2">
    <source>
        <dbReference type="EMBL" id="KAF4145940.1"/>
    </source>
</evidence>
<proteinExistence type="predicted"/>
<feature type="compositionally biased region" description="Basic and acidic residues" evidence="1">
    <location>
        <begin position="56"/>
        <end position="70"/>
    </location>
</feature>
<comment type="caution">
    <text evidence="2">The sequence shown here is derived from an EMBL/GenBank/DDBJ whole genome shotgun (WGS) entry which is preliminary data.</text>
</comment>
<dbReference type="Gene3D" id="1.10.10.60">
    <property type="entry name" value="Homeodomain-like"/>
    <property type="match status" value="1"/>
</dbReference>
<protein>
    <submittedName>
        <fullName evidence="2">Uncharacterized protein</fullName>
    </submittedName>
</protein>
<organism evidence="2 3">
    <name type="scientific">Phytophthora infestans</name>
    <name type="common">Potato late blight agent</name>
    <name type="synonym">Botrytis infestans</name>
    <dbReference type="NCBI Taxonomy" id="4787"/>
    <lineage>
        <taxon>Eukaryota</taxon>
        <taxon>Sar</taxon>
        <taxon>Stramenopiles</taxon>
        <taxon>Oomycota</taxon>
        <taxon>Peronosporomycetes</taxon>
        <taxon>Peronosporales</taxon>
        <taxon>Peronosporaceae</taxon>
        <taxon>Phytophthora</taxon>
    </lineage>
</organism>
<evidence type="ECO:0000256" key="1">
    <source>
        <dbReference type="SAM" id="MobiDB-lite"/>
    </source>
</evidence>
<feature type="region of interest" description="Disordered" evidence="1">
    <location>
        <begin position="50"/>
        <end position="83"/>
    </location>
</feature>
<sequence>MCLSLLQLINKSGPDSGLTTEHLKSHLQKYRINYERSRQEFRELCHREVKRRRRKEEHGSNVGDPDHCDSYSEGDGYSRTKPFSVNPARVDVASIPAEYQQTPVVAPDSSAMPELNDAQWRMFSTLMMAPPLDDTLSIQIPTEAPLSSLTQAQDNLHLQMYQAMQAQMNFHREMLARKVQLSNDLHQCDGLETWSGNYQVQNERSAFQQAWTNTQQIHQRQLASHRLQQQINQFGIPQQQRPSPVPENPRHPMANLLASVAGRSLT</sequence>
<evidence type="ECO:0000313" key="3">
    <source>
        <dbReference type="Proteomes" id="UP000704712"/>
    </source>
</evidence>
<accession>A0A8S9UZ11</accession>
<dbReference type="AlphaFoldDB" id="A0A8S9UZ11"/>
<name>A0A8S9UZ11_PHYIN</name>